<feature type="binding site" evidence="4 6">
    <location>
        <position position="124"/>
    </location>
    <ligand>
        <name>substrate</name>
    </ligand>
</feature>
<evidence type="ECO:0000256" key="3">
    <source>
        <dbReference type="ARBA" id="ARBA00023235"/>
    </source>
</evidence>
<dbReference type="PANTHER" id="PTHR11142:SF0">
    <property type="entry name" value="TRNA PSEUDOURIDINE SYNTHASE-LIKE 1"/>
    <property type="match status" value="1"/>
</dbReference>
<dbReference type="AlphaFoldDB" id="A0A1H8WFQ4"/>
<dbReference type="PANTHER" id="PTHR11142">
    <property type="entry name" value="PSEUDOURIDYLATE SYNTHASE"/>
    <property type="match status" value="1"/>
</dbReference>
<evidence type="ECO:0000256" key="4">
    <source>
        <dbReference type="HAMAP-Rule" id="MF_00171"/>
    </source>
</evidence>
<protein>
    <recommendedName>
        <fullName evidence="4">tRNA pseudouridine synthase A</fullName>
        <ecNumber evidence="4">5.4.99.12</ecNumber>
    </recommendedName>
    <alternativeName>
        <fullName evidence="4">tRNA pseudouridine(38-40) synthase</fullName>
    </alternativeName>
    <alternativeName>
        <fullName evidence="4">tRNA pseudouridylate synthase I</fullName>
    </alternativeName>
    <alternativeName>
        <fullName evidence="4">tRNA-uridine isomerase I</fullName>
    </alternativeName>
</protein>
<dbReference type="GO" id="GO:0160147">
    <property type="term" value="F:tRNA pseudouridine(38-40) synthase activity"/>
    <property type="evidence" value="ECO:0007669"/>
    <property type="project" value="UniProtKB-EC"/>
</dbReference>
<feature type="domain" description="Pseudouridine synthase I TruA alpha/beta" evidence="8">
    <location>
        <begin position="157"/>
        <end position="258"/>
    </location>
</feature>
<comment type="subunit">
    <text evidence="4">Homodimer.</text>
</comment>
<dbReference type="InterPro" id="IPR020097">
    <property type="entry name" value="PsdUridine_synth_TruA_a/b_dom"/>
</dbReference>
<dbReference type="CDD" id="cd02570">
    <property type="entry name" value="PseudoU_synth_EcTruA"/>
    <property type="match status" value="1"/>
</dbReference>
<proteinExistence type="inferred from homology"/>
<dbReference type="NCBIfam" id="TIGR00071">
    <property type="entry name" value="hisT_truA"/>
    <property type="match status" value="1"/>
</dbReference>
<dbReference type="EMBL" id="FODY01000015">
    <property type="protein sequence ID" value="SEP25948.1"/>
    <property type="molecule type" value="Genomic_DNA"/>
</dbReference>
<dbReference type="Gene3D" id="3.30.70.660">
    <property type="entry name" value="Pseudouridine synthase I, catalytic domain, C-terminal subdomain"/>
    <property type="match status" value="1"/>
</dbReference>
<dbReference type="InterPro" id="IPR020103">
    <property type="entry name" value="PsdUridine_synth_cat_dom_sf"/>
</dbReference>
<dbReference type="SUPFAM" id="SSF55120">
    <property type="entry name" value="Pseudouridine synthase"/>
    <property type="match status" value="1"/>
</dbReference>
<comment type="similarity">
    <text evidence="1 4 7">Belongs to the tRNA pseudouridine synthase TruA family.</text>
</comment>
<comment type="function">
    <text evidence="4">Formation of pseudouridine at positions 38, 39 and 40 in the anticodon stem and loop of transfer RNAs.</text>
</comment>
<dbReference type="GO" id="GO:0003723">
    <property type="term" value="F:RNA binding"/>
    <property type="evidence" value="ECO:0007669"/>
    <property type="project" value="InterPro"/>
</dbReference>
<dbReference type="HAMAP" id="MF_00171">
    <property type="entry name" value="TruA"/>
    <property type="match status" value="1"/>
</dbReference>
<accession>A0A1H8WFQ4</accession>
<dbReference type="Gene3D" id="3.30.70.580">
    <property type="entry name" value="Pseudouridine synthase I, catalytic domain, N-terminal subdomain"/>
    <property type="match status" value="1"/>
</dbReference>
<dbReference type="InterPro" id="IPR001406">
    <property type="entry name" value="PsdUridine_synth_TruA"/>
</dbReference>
<dbReference type="FunFam" id="3.30.70.580:FF:000001">
    <property type="entry name" value="tRNA pseudouridine synthase A"/>
    <property type="match status" value="1"/>
</dbReference>
<evidence type="ECO:0000256" key="2">
    <source>
        <dbReference type="ARBA" id="ARBA00022694"/>
    </source>
</evidence>
<evidence type="ECO:0000256" key="5">
    <source>
        <dbReference type="PIRSR" id="PIRSR001430-1"/>
    </source>
</evidence>
<dbReference type="STRING" id="112903.SAMN04490178_11583"/>
<evidence type="ECO:0000256" key="1">
    <source>
        <dbReference type="ARBA" id="ARBA00009375"/>
    </source>
</evidence>
<dbReference type="RefSeq" id="WP_245732437.1">
    <property type="nucleotide sequence ID" value="NZ_FODY01000015.1"/>
</dbReference>
<dbReference type="Pfam" id="PF01416">
    <property type="entry name" value="PseudoU_synth_1"/>
    <property type="match status" value="2"/>
</dbReference>
<evidence type="ECO:0000259" key="8">
    <source>
        <dbReference type="Pfam" id="PF01416"/>
    </source>
</evidence>
<feature type="domain" description="Pseudouridine synthase I TruA alpha/beta" evidence="8">
    <location>
        <begin position="21"/>
        <end position="118"/>
    </location>
</feature>
<evidence type="ECO:0000313" key="10">
    <source>
        <dbReference type="Proteomes" id="UP000198847"/>
    </source>
</evidence>
<name>A0A1H8WFQ4_9FIRM</name>
<dbReference type="InterPro" id="IPR020094">
    <property type="entry name" value="TruA/RsuA/RluB/E/F_N"/>
</dbReference>
<dbReference type="Proteomes" id="UP000198847">
    <property type="component" value="Unassembled WGS sequence"/>
</dbReference>
<dbReference type="EC" id="5.4.99.12" evidence="4"/>
<comment type="caution">
    <text evidence="4">Lacks conserved residue(s) required for the propagation of feature annotation.</text>
</comment>
<keyword evidence="3 4" id="KW-0413">Isomerase</keyword>
<feature type="active site" description="Nucleophile" evidence="4 5">
    <location>
        <position position="65"/>
    </location>
</feature>
<evidence type="ECO:0000313" key="9">
    <source>
        <dbReference type="EMBL" id="SEP25948.1"/>
    </source>
</evidence>
<evidence type="ECO:0000256" key="7">
    <source>
        <dbReference type="RuleBase" id="RU003792"/>
    </source>
</evidence>
<keyword evidence="10" id="KW-1185">Reference proteome</keyword>
<evidence type="ECO:0000256" key="6">
    <source>
        <dbReference type="PIRSR" id="PIRSR001430-2"/>
    </source>
</evidence>
<gene>
    <name evidence="4" type="primary">truA</name>
    <name evidence="9" type="ORF">SAMN04490178_11583</name>
</gene>
<dbReference type="InterPro" id="IPR020095">
    <property type="entry name" value="PsdUridine_synth_TruA_C"/>
</dbReference>
<sequence length="258" mass="28581">MRKDVIFNEPATGERNIKLTVAYDGTAYHGFQRQANACGIQAILEERLEILCSHPVKITGAGRTDSGVHAYGQVVNFFTGTGGIPTERIPAAMQGLLPPDIVIREACEVPAEFHARYSAQSKVYVYHIYCQPVANPFHRQYSWHIRQPLDHSAMHQATQLIVGTHDFSAFQAAGGPERNPVRTILEAACRPTGELIELSFWGTGFLYHMVRNLVGTLVDVGAGKRSQADFARILADRDRNQAGITAPPQGLYLKEVYY</sequence>
<dbReference type="GO" id="GO:0031119">
    <property type="term" value="P:tRNA pseudouridine synthesis"/>
    <property type="evidence" value="ECO:0007669"/>
    <property type="project" value="UniProtKB-UniRule"/>
</dbReference>
<reference evidence="9 10" key="1">
    <citation type="submission" date="2016-10" db="EMBL/GenBank/DDBJ databases">
        <authorList>
            <person name="de Groot N.N."/>
        </authorList>
    </citation>
    <scope>NUCLEOTIDE SEQUENCE [LARGE SCALE GENOMIC DNA]</scope>
    <source>
        <strain evidence="9 10">DSM 13305</strain>
    </source>
</reference>
<dbReference type="PIRSF" id="PIRSF001430">
    <property type="entry name" value="tRNA_psdUrid_synth"/>
    <property type="match status" value="1"/>
</dbReference>
<comment type="catalytic activity">
    <reaction evidence="4 7">
        <text>uridine(38/39/40) in tRNA = pseudouridine(38/39/40) in tRNA</text>
        <dbReference type="Rhea" id="RHEA:22376"/>
        <dbReference type="Rhea" id="RHEA-COMP:10085"/>
        <dbReference type="Rhea" id="RHEA-COMP:10087"/>
        <dbReference type="ChEBI" id="CHEBI:65314"/>
        <dbReference type="ChEBI" id="CHEBI:65315"/>
        <dbReference type="EC" id="5.4.99.12"/>
    </reaction>
</comment>
<keyword evidence="2 4" id="KW-0819">tRNA processing</keyword>
<organism evidence="9 10">
    <name type="scientific">Propionispora vibrioides</name>
    <dbReference type="NCBI Taxonomy" id="112903"/>
    <lineage>
        <taxon>Bacteria</taxon>
        <taxon>Bacillati</taxon>
        <taxon>Bacillota</taxon>
        <taxon>Negativicutes</taxon>
        <taxon>Selenomonadales</taxon>
        <taxon>Sporomusaceae</taxon>
        <taxon>Propionispora</taxon>
    </lineage>
</organism>